<sequence>MQLKSITLFMLGATGLMAQSLFRNDTSFSGDFIELGRQPTSNGNGTLIFFGPGGEKKTAHAALSSIEERASCSNSGSISCSSDHTARNENCDQLVTELFADPTVGVATSPRQICYQGTSSDNEFCCVSWHNVVQGLTKGDLAPIAQTMLSQCTQNGISGKTKGINVHGTCTDVCLSNRGTHC</sequence>
<dbReference type="OrthoDB" id="3705032at2759"/>
<name>A0A553HQM7_9PEZI</name>
<dbReference type="EMBL" id="VFLP01000057">
    <property type="protein sequence ID" value="TRX90261.1"/>
    <property type="molecule type" value="Genomic_DNA"/>
</dbReference>
<accession>A0A553HQM7</accession>
<comment type="caution">
    <text evidence="3">The sequence shown here is derived from an EMBL/GenBank/DDBJ whole genome shotgun (WGS) entry which is preliminary data.</text>
</comment>
<proteinExistence type="predicted"/>
<evidence type="ECO:0000259" key="2">
    <source>
        <dbReference type="Pfam" id="PF20493"/>
    </source>
</evidence>
<feature type="signal peptide" evidence="1">
    <location>
        <begin position="1"/>
        <end position="18"/>
    </location>
</feature>
<keyword evidence="1" id="KW-0732">Signal</keyword>
<evidence type="ECO:0000256" key="1">
    <source>
        <dbReference type="SAM" id="SignalP"/>
    </source>
</evidence>
<reference evidence="4" key="1">
    <citation type="submission" date="2019-06" db="EMBL/GenBank/DDBJ databases">
        <title>Draft genome sequence of the griseofulvin-producing fungus Xylaria cubensis strain G536.</title>
        <authorList>
            <person name="Mead M.E."/>
            <person name="Raja H.A."/>
            <person name="Steenwyk J.L."/>
            <person name="Knowles S.L."/>
            <person name="Oberlies N.H."/>
            <person name="Rokas A."/>
        </authorList>
    </citation>
    <scope>NUCLEOTIDE SEQUENCE [LARGE SCALE GENOMIC DNA]</scope>
    <source>
        <strain evidence="4">G536</strain>
    </source>
</reference>
<dbReference type="Pfam" id="PF20493">
    <property type="entry name" value="WD-like_fungi"/>
    <property type="match status" value="1"/>
</dbReference>
<dbReference type="AlphaFoldDB" id="A0A553HQM7"/>
<evidence type="ECO:0000313" key="4">
    <source>
        <dbReference type="Proteomes" id="UP000319160"/>
    </source>
</evidence>
<feature type="chain" id="PRO_5022011254" description="WD-like domain-containing protein" evidence="1">
    <location>
        <begin position="19"/>
        <end position="182"/>
    </location>
</feature>
<evidence type="ECO:0000313" key="3">
    <source>
        <dbReference type="EMBL" id="TRX90261.1"/>
    </source>
</evidence>
<organism evidence="3 4">
    <name type="scientific">Xylaria flabelliformis</name>
    <dbReference type="NCBI Taxonomy" id="2512241"/>
    <lineage>
        <taxon>Eukaryota</taxon>
        <taxon>Fungi</taxon>
        <taxon>Dikarya</taxon>
        <taxon>Ascomycota</taxon>
        <taxon>Pezizomycotina</taxon>
        <taxon>Sordariomycetes</taxon>
        <taxon>Xylariomycetidae</taxon>
        <taxon>Xylariales</taxon>
        <taxon>Xylariaceae</taxon>
        <taxon>Xylaria</taxon>
    </lineage>
</organism>
<gene>
    <name evidence="3" type="ORF">FHL15_008806</name>
</gene>
<dbReference type="InterPro" id="IPR046925">
    <property type="entry name" value="WD-like_fungi"/>
</dbReference>
<feature type="domain" description="WD-like" evidence="2">
    <location>
        <begin position="72"/>
        <end position="182"/>
    </location>
</feature>
<dbReference type="Proteomes" id="UP000319160">
    <property type="component" value="Unassembled WGS sequence"/>
</dbReference>
<protein>
    <recommendedName>
        <fullName evidence="2">WD-like domain-containing protein</fullName>
    </recommendedName>
</protein>
<keyword evidence="4" id="KW-1185">Reference proteome</keyword>